<keyword evidence="6" id="KW-0812">Transmembrane</keyword>
<feature type="transmembrane region" description="Helical" evidence="6">
    <location>
        <begin position="90"/>
        <end position="113"/>
    </location>
</feature>
<dbReference type="AlphaFoldDB" id="A0AAE3IW30"/>
<evidence type="ECO:0000256" key="3">
    <source>
        <dbReference type="ARBA" id="ARBA00022801"/>
    </source>
</evidence>
<organism evidence="8 9">
    <name type="scientific">Perspicuibacillus lycopersici</name>
    <dbReference type="NCBI Taxonomy" id="1325689"/>
    <lineage>
        <taxon>Bacteria</taxon>
        <taxon>Bacillati</taxon>
        <taxon>Bacillota</taxon>
        <taxon>Bacilli</taxon>
        <taxon>Bacillales</taxon>
        <taxon>Bacillaceae</taxon>
        <taxon>Perspicuibacillus</taxon>
    </lineage>
</organism>
<keyword evidence="6" id="KW-0472">Membrane</keyword>
<keyword evidence="2" id="KW-0645">Protease</keyword>
<name>A0AAE3IW30_9BACI</name>
<dbReference type="GO" id="GO:0004252">
    <property type="term" value="F:serine-type endopeptidase activity"/>
    <property type="evidence" value="ECO:0007669"/>
    <property type="project" value="InterPro"/>
</dbReference>
<feature type="domain" description="PDZ" evidence="7">
    <location>
        <begin position="358"/>
        <end position="434"/>
    </location>
</feature>
<keyword evidence="9" id="KW-1185">Reference proteome</keyword>
<dbReference type="InterPro" id="IPR051201">
    <property type="entry name" value="Chloro_Bact_Ser_Proteases"/>
</dbReference>
<evidence type="ECO:0000259" key="7">
    <source>
        <dbReference type="PROSITE" id="PS50106"/>
    </source>
</evidence>
<proteinExistence type="inferred from homology"/>
<dbReference type="PROSITE" id="PS50106">
    <property type="entry name" value="PDZ"/>
    <property type="match status" value="1"/>
</dbReference>
<comment type="similarity">
    <text evidence="1">Belongs to the peptidase S1C family.</text>
</comment>
<dbReference type="SUPFAM" id="SSF50494">
    <property type="entry name" value="Trypsin-like serine proteases"/>
    <property type="match status" value="1"/>
</dbReference>
<evidence type="ECO:0000313" key="8">
    <source>
        <dbReference type="EMBL" id="MCU9614673.1"/>
    </source>
</evidence>
<keyword evidence="3" id="KW-0378">Hydrolase</keyword>
<feature type="compositionally biased region" description="Polar residues" evidence="5">
    <location>
        <begin position="36"/>
        <end position="50"/>
    </location>
</feature>
<dbReference type="PANTHER" id="PTHR43343:SF3">
    <property type="entry name" value="PROTEASE DO-LIKE 8, CHLOROPLASTIC"/>
    <property type="match status" value="1"/>
</dbReference>
<evidence type="ECO:0000256" key="4">
    <source>
        <dbReference type="ARBA" id="ARBA00022825"/>
    </source>
</evidence>
<evidence type="ECO:0000256" key="5">
    <source>
        <dbReference type="SAM" id="MobiDB-lite"/>
    </source>
</evidence>
<dbReference type="EMBL" id="JAOUSF010000005">
    <property type="protein sequence ID" value="MCU9614673.1"/>
    <property type="molecule type" value="Genomic_DNA"/>
</dbReference>
<dbReference type="SMART" id="SM00228">
    <property type="entry name" value="PDZ"/>
    <property type="match status" value="1"/>
</dbReference>
<feature type="compositionally biased region" description="Basic and acidic residues" evidence="5">
    <location>
        <begin position="1"/>
        <end position="17"/>
    </location>
</feature>
<keyword evidence="4" id="KW-0720">Serine protease</keyword>
<dbReference type="PRINTS" id="PR00834">
    <property type="entry name" value="PROTEASES2C"/>
</dbReference>
<keyword evidence="6" id="KW-1133">Transmembrane helix</keyword>
<feature type="region of interest" description="Disordered" evidence="5">
    <location>
        <begin position="1"/>
        <end position="50"/>
    </location>
</feature>
<dbReference type="InterPro" id="IPR043504">
    <property type="entry name" value="Peptidase_S1_PA_chymotrypsin"/>
</dbReference>
<reference evidence="8" key="1">
    <citation type="submission" date="2022-10" db="EMBL/GenBank/DDBJ databases">
        <title>Description of Fervidibacillus gen. nov. in the family Fervidibacillaceae fam. nov. with two species, Fervidibacillus albus sp. nov., and Fervidibacillus halotolerans sp. nov., isolated from tidal flat sediments.</title>
        <authorList>
            <person name="Kwon K.K."/>
            <person name="Yang S.-H."/>
        </authorList>
    </citation>
    <scope>NUCLEOTIDE SEQUENCE</scope>
    <source>
        <strain evidence="8">JCM 19140</strain>
    </source>
</reference>
<dbReference type="Proteomes" id="UP001209318">
    <property type="component" value="Unassembled WGS sequence"/>
</dbReference>
<evidence type="ECO:0000256" key="1">
    <source>
        <dbReference type="ARBA" id="ARBA00010541"/>
    </source>
</evidence>
<dbReference type="FunFam" id="2.40.10.10:FF:000001">
    <property type="entry name" value="Periplasmic serine protease DegS"/>
    <property type="match status" value="1"/>
</dbReference>
<dbReference type="Gene3D" id="2.40.10.10">
    <property type="entry name" value="Trypsin-like serine proteases"/>
    <property type="match status" value="2"/>
</dbReference>
<sequence length="470" mass="50168">MEDKHSKDLSNELEKDNQGAVNPLLDDEKINDTPEIGNNSNDTEGPEQTENNTINFAEIADSVNKEQNRDEQTKQSNKNRKTAKGFVKGIAANVSVSVISSLLTVSLVSYYGIPFAGGEDVSHAKELEQGNTATPANTAVYTSSNFNGTSEATIADIAEELAPTIVGVVNMQKMQNQFNLQSQNVQSGSGSGVIFKKDDKYAYILTNNHVIENANEVEISLYSGETTKAEIVGADALTDLAVLKIDQKYADKVASFGDSSKLRPGDEVIAIGNPLGLDFSRTVTQGIISALDRSISVSTSAGEWELSVIQTDAAINPGNSGGALINSNGEVIGINSLKISEEGVEGLGFAIPSNDAIPIAEELMANGEVKRAYIGVQLYNMSDIVQFYRQSMFGSLTEGIVIAGVEDGSPAAKAGLEVNDVIVAVDGQKISNATEFKQYLYKNIKPGDSLKVEFYRNGKKQTATIKTAAN</sequence>
<dbReference type="InterPro" id="IPR001940">
    <property type="entry name" value="Peptidase_S1C"/>
</dbReference>
<dbReference type="GO" id="GO:0006508">
    <property type="term" value="P:proteolysis"/>
    <property type="evidence" value="ECO:0007669"/>
    <property type="project" value="UniProtKB-KW"/>
</dbReference>
<dbReference type="SUPFAM" id="SSF50156">
    <property type="entry name" value="PDZ domain-like"/>
    <property type="match status" value="1"/>
</dbReference>
<evidence type="ECO:0000256" key="2">
    <source>
        <dbReference type="ARBA" id="ARBA00022670"/>
    </source>
</evidence>
<evidence type="ECO:0000313" key="9">
    <source>
        <dbReference type="Proteomes" id="UP001209318"/>
    </source>
</evidence>
<accession>A0AAE3IW30</accession>
<dbReference type="RefSeq" id="WP_263073998.1">
    <property type="nucleotide sequence ID" value="NZ_JAOUSF010000005.1"/>
</dbReference>
<evidence type="ECO:0000256" key="6">
    <source>
        <dbReference type="SAM" id="Phobius"/>
    </source>
</evidence>
<protein>
    <submittedName>
        <fullName evidence="8">Trypsin-like peptidase domain-containing protein</fullName>
    </submittedName>
</protein>
<gene>
    <name evidence="8" type="ORF">OEV98_14105</name>
</gene>
<comment type="caution">
    <text evidence="8">The sequence shown here is derived from an EMBL/GenBank/DDBJ whole genome shotgun (WGS) entry which is preliminary data.</text>
</comment>
<dbReference type="Pfam" id="PF13365">
    <property type="entry name" value="Trypsin_2"/>
    <property type="match status" value="1"/>
</dbReference>
<dbReference type="InterPro" id="IPR001478">
    <property type="entry name" value="PDZ"/>
</dbReference>
<dbReference type="Pfam" id="PF13180">
    <property type="entry name" value="PDZ_2"/>
    <property type="match status" value="1"/>
</dbReference>
<dbReference type="PANTHER" id="PTHR43343">
    <property type="entry name" value="PEPTIDASE S12"/>
    <property type="match status" value="1"/>
</dbReference>
<dbReference type="InterPro" id="IPR009003">
    <property type="entry name" value="Peptidase_S1_PA"/>
</dbReference>
<dbReference type="InterPro" id="IPR036034">
    <property type="entry name" value="PDZ_sf"/>
</dbReference>
<dbReference type="Gene3D" id="2.30.42.10">
    <property type="match status" value="1"/>
</dbReference>